<evidence type="ECO:0000313" key="8">
    <source>
        <dbReference type="EMBL" id="PRT55142.1"/>
    </source>
</evidence>
<dbReference type="GO" id="GO:0030134">
    <property type="term" value="C:COPII-coated ER to Golgi transport vesicle"/>
    <property type="evidence" value="ECO:0007669"/>
    <property type="project" value="TreeGrafter"/>
</dbReference>
<accession>A0A2T0FJG6</accession>
<dbReference type="EMBL" id="NDIQ01000021">
    <property type="protein sequence ID" value="PRT55142.1"/>
    <property type="molecule type" value="Genomic_DNA"/>
</dbReference>
<dbReference type="PANTHER" id="PTHR12223:SF28">
    <property type="entry name" value="LECTIN, MANNOSE BINDING 1 LIKE"/>
    <property type="match status" value="1"/>
</dbReference>
<gene>
    <name evidence="8" type="ORF">B9G98_02762</name>
</gene>
<evidence type="ECO:0000256" key="6">
    <source>
        <dbReference type="SAM" id="Phobius"/>
    </source>
</evidence>
<organism evidence="8 9">
    <name type="scientific">Wickerhamiella sorbophila</name>
    <dbReference type="NCBI Taxonomy" id="45607"/>
    <lineage>
        <taxon>Eukaryota</taxon>
        <taxon>Fungi</taxon>
        <taxon>Dikarya</taxon>
        <taxon>Ascomycota</taxon>
        <taxon>Saccharomycotina</taxon>
        <taxon>Dipodascomycetes</taxon>
        <taxon>Dipodascales</taxon>
        <taxon>Trichomonascaceae</taxon>
        <taxon>Wickerhamiella</taxon>
    </lineage>
</organism>
<comment type="caution">
    <text evidence="8">The sequence shown here is derived from an EMBL/GenBank/DDBJ whole genome shotgun (WGS) entry which is preliminary data.</text>
</comment>
<sequence>MHLVTFAFVAGAMAASSSMVLNAKTPIEGSAWRFAGDYITGKDVILLGTAPEHHALVGATQPVDFDEWTIEAQVYTFSGDPSADAAMSGLTLWYTAQPLTEGPVHGAADFWDGLAVMLDSIGWDETGKEKLDKGAIRGHLNDGSHQLLSDLPAKNAFSLCRVPYRQTRGGPHSVKIGYGRGLFIVEINDQKCFQSDQVVLPRGYVGVSADTSTSKDTFAIGSLEVRQGLDEELTKHFPAGTIAKAAAPADAAKVDASVPVARAEPAQRGAGAAQGGVTSEEIKALNEAISKLGKRFDTIETSVVALTSLGASAGVDLETTEKLLGASVNQVGERLTEKITTLFEQADRSERLIRQLQSSIEALRDNRFVGDIEAIRSDIASISAKQTQLAAVPLGPSLYQIVGISAGIQLFIYVFFAVIRRRRNLHQKLL</sequence>
<dbReference type="GO" id="GO:0005789">
    <property type="term" value="C:endoplasmic reticulum membrane"/>
    <property type="evidence" value="ECO:0007669"/>
    <property type="project" value="TreeGrafter"/>
</dbReference>
<feature type="transmembrane region" description="Helical" evidence="6">
    <location>
        <begin position="398"/>
        <end position="419"/>
    </location>
</feature>
<dbReference type="GO" id="GO:0006888">
    <property type="term" value="P:endoplasmic reticulum to Golgi vesicle-mediated transport"/>
    <property type="evidence" value="ECO:0007669"/>
    <property type="project" value="TreeGrafter"/>
</dbReference>
<dbReference type="InterPro" id="IPR005052">
    <property type="entry name" value="Lectin_leg"/>
</dbReference>
<dbReference type="Proteomes" id="UP000238350">
    <property type="component" value="Unassembled WGS sequence"/>
</dbReference>
<dbReference type="Pfam" id="PF03388">
    <property type="entry name" value="Lectin_leg-like"/>
    <property type="match status" value="1"/>
</dbReference>
<keyword evidence="8" id="KW-0430">Lectin</keyword>
<dbReference type="RefSeq" id="XP_024665087.1">
    <property type="nucleotide sequence ID" value="XM_024809319.1"/>
</dbReference>
<dbReference type="AlphaFoldDB" id="A0A2T0FJG6"/>
<evidence type="ECO:0000259" key="7">
    <source>
        <dbReference type="PROSITE" id="PS51328"/>
    </source>
</evidence>
<evidence type="ECO:0000256" key="2">
    <source>
        <dbReference type="ARBA" id="ARBA00022692"/>
    </source>
</evidence>
<dbReference type="STRING" id="45607.A0A2T0FJG6"/>
<dbReference type="SUPFAM" id="SSF49899">
    <property type="entry name" value="Concanavalin A-like lectins/glucanases"/>
    <property type="match status" value="1"/>
</dbReference>
<reference evidence="8 9" key="1">
    <citation type="submission" date="2017-04" db="EMBL/GenBank/DDBJ databases">
        <title>Genome sequencing of [Candida] sorbophila.</title>
        <authorList>
            <person name="Ahn J.O."/>
        </authorList>
    </citation>
    <scope>NUCLEOTIDE SEQUENCE [LARGE SCALE GENOMIC DNA]</scope>
    <source>
        <strain evidence="8 9">DS02</strain>
    </source>
</reference>
<name>A0A2T0FJG6_9ASCO</name>
<evidence type="ECO:0000313" key="9">
    <source>
        <dbReference type="Proteomes" id="UP000238350"/>
    </source>
</evidence>
<comment type="subcellular location">
    <subcellularLocation>
        <location evidence="1">Membrane</location>
        <topology evidence="1">Single-pass type I membrane protein</topology>
    </subcellularLocation>
</comment>
<dbReference type="Gene3D" id="2.60.120.200">
    <property type="match status" value="1"/>
</dbReference>
<evidence type="ECO:0000256" key="5">
    <source>
        <dbReference type="ARBA" id="ARBA00023136"/>
    </source>
</evidence>
<keyword evidence="2 6" id="KW-0812">Transmembrane</keyword>
<evidence type="ECO:0000256" key="4">
    <source>
        <dbReference type="ARBA" id="ARBA00022989"/>
    </source>
</evidence>
<evidence type="ECO:0000256" key="3">
    <source>
        <dbReference type="ARBA" id="ARBA00022729"/>
    </source>
</evidence>
<dbReference type="GO" id="GO:0005793">
    <property type="term" value="C:endoplasmic reticulum-Golgi intermediate compartment"/>
    <property type="evidence" value="ECO:0007669"/>
    <property type="project" value="TreeGrafter"/>
</dbReference>
<dbReference type="PANTHER" id="PTHR12223">
    <property type="entry name" value="VESICULAR MANNOSE-BINDING LECTIN"/>
    <property type="match status" value="1"/>
</dbReference>
<dbReference type="InterPro" id="IPR013320">
    <property type="entry name" value="ConA-like_dom_sf"/>
</dbReference>
<dbReference type="GO" id="GO:0000139">
    <property type="term" value="C:Golgi membrane"/>
    <property type="evidence" value="ECO:0007669"/>
    <property type="project" value="TreeGrafter"/>
</dbReference>
<keyword evidence="4 6" id="KW-1133">Transmembrane helix</keyword>
<keyword evidence="3" id="KW-0732">Signal</keyword>
<evidence type="ECO:0000256" key="1">
    <source>
        <dbReference type="ARBA" id="ARBA00004479"/>
    </source>
</evidence>
<proteinExistence type="predicted"/>
<protein>
    <submittedName>
        <fullName evidence="8">L-type lectin-like domain-containing protein C4F6.05c</fullName>
    </submittedName>
</protein>
<keyword evidence="9" id="KW-1185">Reference proteome</keyword>
<dbReference type="OrthoDB" id="10265193at2759"/>
<dbReference type="PROSITE" id="PS51328">
    <property type="entry name" value="L_LECTIN_LIKE"/>
    <property type="match status" value="1"/>
</dbReference>
<dbReference type="InterPro" id="IPR051136">
    <property type="entry name" value="Intracellular_Lectin-GPT"/>
</dbReference>
<feature type="domain" description="L-type lectin-like" evidence="7">
    <location>
        <begin position="7"/>
        <end position="228"/>
    </location>
</feature>
<dbReference type="GeneID" id="36516510"/>
<dbReference type="GO" id="GO:0005537">
    <property type="term" value="F:D-mannose binding"/>
    <property type="evidence" value="ECO:0007669"/>
    <property type="project" value="TreeGrafter"/>
</dbReference>
<keyword evidence="5 6" id="KW-0472">Membrane</keyword>